<name>A0ABV4U1S8_9BACT</name>
<accession>A0ABV4U1S8</accession>
<gene>
    <name evidence="1" type="ORF">ACERK3_00820</name>
</gene>
<comment type="caution">
    <text evidence="1">The sequence shown here is derived from an EMBL/GenBank/DDBJ whole genome shotgun (WGS) entry which is preliminary data.</text>
</comment>
<sequence length="210" mass="23529">MRLHPPTSSRAEPRAEAHALKAWASAPCLLLLALLLSACATPQQSTRMTVDDFDAMAAEMAASLADSEALAQRSPDSEPWVISIERVLNLTSDVMTQSEQWSIIARLRSSTPLRSLADDKNVRFVMAPDRVVALREELVAEGEQGEAFGSERLTPTHTMTATFRSMTRAHTTGRTELYYCEFEILEHATSVPVWIDRFEYKREAHGHIWD</sequence>
<proteinExistence type="predicted"/>
<reference evidence="1 2" key="1">
    <citation type="submission" date="2024-08" db="EMBL/GenBank/DDBJ databases">
        <title>Whole-genome sequencing of halo(alkali)philic microorganisms from hypersaline lakes.</title>
        <authorList>
            <person name="Sorokin D.Y."/>
            <person name="Merkel A.Y."/>
            <person name="Messina E."/>
            <person name="Yakimov M."/>
        </authorList>
    </citation>
    <scope>NUCLEOTIDE SEQUENCE [LARGE SCALE GENOMIC DNA]</scope>
    <source>
        <strain evidence="1 2">AB-hyl4</strain>
    </source>
</reference>
<dbReference type="RefSeq" id="WP_425343749.1">
    <property type="nucleotide sequence ID" value="NZ_JBGUBD010000001.1"/>
</dbReference>
<evidence type="ECO:0000313" key="1">
    <source>
        <dbReference type="EMBL" id="MFA9476823.1"/>
    </source>
</evidence>
<evidence type="ECO:0000313" key="2">
    <source>
        <dbReference type="Proteomes" id="UP001575105"/>
    </source>
</evidence>
<dbReference type="EMBL" id="JBGUBD010000001">
    <property type="protein sequence ID" value="MFA9476823.1"/>
    <property type="molecule type" value="Genomic_DNA"/>
</dbReference>
<dbReference type="Proteomes" id="UP001575105">
    <property type="component" value="Unassembled WGS sequence"/>
</dbReference>
<protein>
    <submittedName>
        <fullName evidence="1">Uncharacterized protein</fullName>
    </submittedName>
</protein>
<keyword evidence="2" id="KW-1185">Reference proteome</keyword>
<organism evidence="1 2">
    <name type="scientific">Natronomicrosphaera hydrolytica</name>
    <dbReference type="NCBI Taxonomy" id="3242702"/>
    <lineage>
        <taxon>Bacteria</taxon>
        <taxon>Pseudomonadati</taxon>
        <taxon>Planctomycetota</taxon>
        <taxon>Phycisphaerae</taxon>
        <taxon>Phycisphaerales</taxon>
        <taxon>Phycisphaeraceae</taxon>
        <taxon>Natronomicrosphaera</taxon>
    </lineage>
</organism>